<dbReference type="InterPro" id="IPR036374">
    <property type="entry name" value="OxRdtase_Mopterin-bd_sf"/>
</dbReference>
<dbReference type="GO" id="GO:0030151">
    <property type="term" value="F:molybdenum ion binding"/>
    <property type="evidence" value="ECO:0007669"/>
    <property type="project" value="InterPro"/>
</dbReference>
<dbReference type="Pfam" id="PF00174">
    <property type="entry name" value="Oxidored_molyb"/>
    <property type="match status" value="1"/>
</dbReference>
<dbReference type="PANTHER" id="PTHR19372">
    <property type="entry name" value="SULFITE REDUCTASE"/>
    <property type="match status" value="1"/>
</dbReference>
<dbReference type="GO" id="GO:0006790">
    <property type="term" value="P:sulfur compound metabolic process"/>
    <property type="evidence" value="ECO:0007669"/>
    <property type="project" value="TreeGrafter"/>
</dbReference>
<reference evidence="7" key="1">
    <citation type="submission" date="2018-06" db="EMBL/GenBank/DDBJ databases">
        <authorList>
            <person name="Zhirakovskaya E."/>
        </authorList>
    </citation>
    <scope>NUCLEOTIDE SEQUENCE</scope>
</reference>
<proteinExistence type="predicted"/>
<dbReference type="Gene3D" id="2.60.40.650">
    <property type="match status" value="1"/>
</dbReference>
<protein>
    <submittedName>
        <fullName evidence="7">Sulfur oxidation molybdopterin C protein</fullName>
    </submittedName>
</protein>
<dbReference type="NCBIfam" id="TIGR04555">
    <property type="entry name" value="sulfite_DH_soxC"/>
    <property type="match status" value="1"/>
</dbReference>
<evidence type="ECO:0000256" key="4">
    <source>
        <dbReference type="ARBA" id="ARBA00023002"/>
    </source>
</evidence>
<evidence type="ECO:0000259" key="6">
    <source>
        <dbReference type="Pfam" id="PF03404"/>
    </source>
</evidence>
<keyword evidence="2" id="KW-0500">Molybdenum</keyword>
<dbReference type="InterPro" id="IPR014756">
    <property type="entry name" value="Ig_E-set"/>
</dbReference>
<dbReference type="GO" id="GO:0043546">
    <property type="term" value="F:molybdopterin cofactor binding"/>
    <property type="evidence" value="ECO:0007669"/>
    <property type="project" value="TreeGrafter"/>
</dbReference>
<evidence type="ECO:0000256" key="1">
    <source>
        <dbReference type="ARBA" id="ARBA00001924"/>
    </source>
</evidence>
<dbReference type="PROSITE" id="PS51318">
    <property type="entry name" value="TAT"/>
    <property type="match status" value="1"/>
</dbReference>
<evidence type="ECO:0000259" key="5">
    <source>
        <dbReference type="Pfam" id="PF00174"/>
    </source>
</evidence>
<keyword evidence="4" id="KW-0560">Oxidoreductase</keyword>
<dbReference type="PANTHER" id="PTHR19372:SF7">
    <property type="entry name" value="SULFITE OXIDASE, MITOCHONDRIAL"/>
    <property type="match status" value="1"/>
</dbReference>
<comment type="cofactor">
    <cofactor evidence="1">
        <name>Mo-molybdopterin</name>
        <dbReference type="ChEBI" id="CHEBI:71302"/>
    </cofactor>
</comment>
<dbReference type="Gene3D" id="3.90.420.10">
    <property type="entry name" value="Oxidoreductase, molybdopterin-binding domain"/>
    <property type="match status" value="1"/>
</dbReference>
<sequence length="451" mass="50766">MTDKIEDKVALQTDASRNQGRRAFLKGSAVVAGGVMFTQAAHASSGFDPKKAVAPYAGKAELTEVLQDGAARKSLGFGVRKYPYGMPSPFEKEVQRRTLEWLTPDSMASITMSPIHQLHGIITPNGLHFERFHGGVPTINPDDHRLVIHGLVERPLIFTMDDLKRFPSISRIHFVECPANGALEWKGIQLNSVQWTHGMMSCVEYTGVRLSDLLKEAGIKPEGKWIIPEGADASGMSRSLPVELAMDDCFIAYAQNGEALRREQGYPIRLVVPGCEANMWVKYLRRIMVHDVPLQHREETSKYTELMPDGTAQRFSWYMEANSVITYPSPDFKMQGPGKYYVRGLAWSGRGKVAHVDISTDGGKNWKEAHFTSVVLDKAWTRFELEWDWDGSEAFLMSRVTDETGYVQPPMPQMRKLEGTNNVYHRTAMVTWRVHAWEDAKSGGLIENVQY</sequence>
<feature type="domain" description="Oxidoreductase molybdopterin-binding" evidence="5">
    <location>
        <begin position="133"/>
        <end position="293"/>
    </location>
</feature>
<dbReference type="InterPro" id="IPR006311">
    <property type="entry name" value="TAT_signal"/>
</dbReference>
<dbReference type="InterPro" id="IPR008335">
    <property type="entry name" value="Mopterin_OxRdtase_euk"/>
</dbReference>
<dbReference type="AlphaFoldDB" id="A0A3B0W282"/>
<dbReference type="EMBL" id="UOFB01000421">
    <property type="protein sequence ID" value="VAW49998.1"/>
    <property type="molecule type" value="Genomic_DNA"/>
</dbReference>
<name>A0A3B0W282_9ZZZZ</name>
<evidence type="ECO:0000313" key="7">
    <source>
        <dbReference type="EMBL" id="VAW49998.1"/>
    </source>
</evidence>
<dbReference type="SUPFAM" id="SSF81296">
    <property type="entry name" value="E set domains"/>
    <property type="match status" value="1"/>
</dbReference>
<gene>
    <name evidence="7" type="ORF">MNBD_GAMMA04-2139</name>
</gene>
<evidence type="ECO:0000256" key="3">
    <source>
        <dbReference type="ARBA" id="ARBA00022723"/>
    </source>
</evidence>
<evidence type="ECO:0000256" key="2">
    <source>
        <dbReference type="ARBA" id="ARBA00022505"/>
    </source>
</evidence>
<dbReference type="Pfam" id="PF03404">
    <property type="entry name" value="Mo-co_dimer"/>
    <property type="match status" value="1"/>
</dbReference>
<keyword evidence="3" id="KW-0479">Metal-binding</keyword>
<organism evidence="7">
    <name type="scientific">hydrothermal vent metagenome</name>
    <dbReference type="NCBI Taxonomy" id="652676"/>
    <lineage>
        <taxon>unclassified sequences</taxon>
        <taxon>metagenomes</taxon>
        <taxon>ecological metagenomes</taxon>
    </lineage>
</organism>
<dbReference type="FunFam" id="3.90.420.10:FF:000006">
    <property type="entry name" value="Sulfur dehydrogenase subunit SoxC"/>
    <property type="match status" value="1"/>
</dbReference>
<dbReference type="PRINTS" id="PR00407">
    <property type="entry name" value="EUMOPTERIN"/>
</dbReference>
<dbReference type="GO" id="GO:0020037">
    <property type="term" value="F:heme binding"/>
    <property type="evidence" value="ECO:0007669"/>
    <property type="project" value="TreeGrafter"/>
</dbReference>
<accession>A0A3B0W282</accession>
<dbReference type="GO" id="GO:0008482">
    <property type="term" value="F:sulfite oxidase activity"/>
    <property type="evidence" value="ECO:0007669"/>
    <property type="project" value="TreeGrafter"/>
</dbReference>
<feature type="domain" description="Moybdenum cofactor oxidoreductase dimerisation" evidence="6">
    <location>
        <begin position="317"/>
        <end position="429"/>
    </location>
</feature>
<dbReference type="InterPro" id="IPR005066">
    <property type="entry name" value="MoCF_OxRdtse_dimer"/>
</dbReference>
<dbReference type="InterPro" id="IPR000572">
    <property type="entry name" value="OxRdtase_Mopterin-bd_dom"/>
</dbReference>
<dbReference type="InterPro" id="IPR030835">
    <property type="entry name" value="Sulfite_DH_SoxC"/>
</dbReference>
<dbReference type="SUPFAM" id="SSF56524">
    <property type="entry name" value="Oxidoreductase molybdopterin-binding domain"/>
    <property type="match status" value="1"/>
</dbReference>